<organism evidence="1 2">
    <name type="scientific">Okeanomitos corallinicola TIOX110</name>
    <dbReference type="NCBI Taxonomy" id="3133117"/>
    <lineage>
        <taxon>Bacteria</taxon>
        <taxon>Bacillati</taxon>
        <taxon>Cyanobacteriota</taxon>
        <taxon>Cyanophyceae</taxon>
        <taxon>Nostocales</taxon>
        <taxon>Aphanizomenonaceae</taxon>
        <taxon>Okeanomitos</taxon>
    </lineage>
</organism>
<sequence length="74" mass="8379">MSEQTKNKVYLVTGMRIAIDSEDGILIAGILSDNPFIENQESDSSVNPIANFAFTRQQAAFLRNRLNEFLKEEE</sequence>
<accession>A0ABZ2USX7</accession>
<keyword evidence="2" id="KW-1185">Reference proteome</keyword>
<evidence type="ECO:0000313" key="1">
    <source>
        <dbReference type="EMBL" id="WZB87308.1"/>
    </source>
</evidence>
<reference evidence="1 2" key="1">
    <citation type="submission" date="2024-04" db="EMBL/GenBank/DDBJ databases">
        <title>Okeanomitos corallinicola gen. &amp; sp. nov. (Nostocales, Cyanobacteria), a new toxic marine heterocyst-forming cyanobacterium from a coral reef.</title>
        <authorList>
            <person name="Li H."/>
            <person name="Li R."/>
            <person name="Kang J."/>
            <person name="Hii K.S."/>
            <person name="Mohamed H.F."/>
            <person name="Xu X."/>
            <person name="Luo Z."/>
        </authorList>
    </citation>
    <scope>NUCLEOTIDE SEQUENCE [LARGE SCALE GENOMIC DNA]</scope>
    <source>
        <strain evidence="1 2">TIOX110</strain>
    </source>
</reference>
<dbReference type="Proteomes" id="UP001483337">
    <property type="component" value="Chromosome"/>
</dbReference>
<dbReference type="EMBL" id="CP150886">
    <property type="protein sequence ID" value="WZB87308.1"/>
    <property type="molecule type" value="Genomic_DNA"/>
</dbReference>
<protein>
    <submittedName>
        <fullName evidence="1">Uncharacterized protein</fullName>
    </submittedName>
</protein>
<dbReference type="RefSeq" id="WP_353930222.1">
    <property type="nucleotide sequence ID" value="NZ_CP150886.1"/>
</dbReference>
<name>A0ABZ2USX7_9CYAN</name>
<evidence type="ECO:0000313" key="2">
    <source>
        <dbReference type="Proteomes" id="UP001483337"/>
    </source>
</evidence>
<proteinExistence type="predicted"/>
<gene>
    <name evidence="1" type="ORF">WJM97_18275</name>
</gene>